<proteinExistence type="predicted"/>
<evidence type="ECO:0000313" key="3">
    <source>
        <dbReference type="Proteomes" id="UP000218899"/>
    </source>
</evidence>
<feature type="chain" id="PRO_5008571180" evidence="1">
    <location>
        <begin position="29"/>
        <end position="186"/>
    </location>
</feature>
<dbReference type="KEGG" id="sva:SVA_1490"/>
<keyword evidence="3" id="KW-1185">Reference proteome</keyword>
<name>A0A1B4V647_9GAMM</name>
<gene>
    <name evidence="2" type="ORF">SVA_1490</name>
</gene>
<evidence type="ECO:0000313" key="2">
    <source>
        <dbReference type="EMBL" id="BAU48052.1"/>
    </source>
</evidence>
<dbReference type="EMBL" id="AP014936">
    <property type="protein sequence ID" value="BAU48052.1"/>
    <property type="molecule type" value="Genomic_DNA"/>
</dbReference>
<dbReference type="Proteomes" id="UP000218899">
    <property type="component" value="Chromosome"/>
</dbReference>
<dbReference type="AlphaFoldDB" id="A0A1B4V647"/>
<reference evidence="2 3" key="1">
    <citation type="submission" date="2015-08" db="EMBL/GenBank/DDBJ databases">
        <title>Complete genome sequence of Sulfurifustis variabilis.</title>
        <authorList>
            <person name="Miura A."/>
            <person name="Kojima H."/>
            <person name="Fukui M."/>
        </authorList>
    </citation>
    <scope>NUCLEOTIDE SEQUENCE [LARGE SCALE GENOMIC DNA]</scope>
    <source>
        <strain evidence="3">skN76</strain>
    </source>
</reference>
<feature type="signal peptide" evidence="1">
    <location>
        <begin position="1"/>
        <end position="28"/>
    </location>
</feature>
<organism evidence="2 3">
    <name type="scientific">Sulfurifustis variabilis</name>
    <dbReference type="NCBI Taxonomy" id="1675686"/>
    <lineage>
        <taxon>Bacteria</taxon>
        <taxon>Pseudomonadati</taxon>
        <taxon>Pseudomonadota</taxon>
        <taxon>Gammaproteobacteria</taxon>
        <taxon>Acidiferrobacterales</taxon>
        <taxon>Acidiferrobacteraceae</taxon>
        <taxon>Sulfurifustis</taxon>
    </lineage>
</organism>
<accession>A0A1B4V647</accession>
<protein>
    <submittedName>
        <fullName evidence="2">Uncharacterized protein</fullName>
    </submittedName>
</protein>
<sequence>MTRSSIVIAVLGCFLFSALITVSAPSMATTPDGETPANEGVCDVVKGGTPGLYGLCVAYCEAQDLDIVGDKEAPSNKILANYRKKMQAGDPDMPCVKVPCPCWTEAELANISQSGGALSCGSTSTTAIIRNSSPIQFASVDTSLNNCRYTDTSASPRISRRFDGIDPAAAQSCYTQIQQACGALGL</sequence>
<keyword evidence="1" id="KW-0732">Signal</keyword>
<evidence type="ECO:0000256" key="1">
    <source>
        <dbReference type="SAM" id="SignalP"/>
    </source>
</evidence>